<comment type="caution">
    <text evidence="1">The sequence shown here is derived from an EMBL/GenBank/DDBJ whole genome shotgun (WGS) entry which is preliminary data.</text>
</comment>
<dbReference type="Proteomes" id="UP000239203">
    <property type="component" value="Unassembled WGS sequence"/>
</dbReference>
<sequence length="231" mass="25415">MNSTAERIAREVLADRYPEALAAVLAGSSAIGGDTTTSDVDLMLLLPGHAAHRDTLRRRERVVEVFAHTEESFRTFVERETAARRSPTLHMWATGRLLLDRDGVGTELQVEASARFAAGPPPLAKRETDNIRYRITDLLDDLAGTPTPGEAVFVAARLLTETAELALAHHGRWLGTGKWLWRRLRSAEPALAQELVVAFQDVANQGPDRLLAAVHTVLSRVGGPLREGYRR</sequence>
<organism evidence="1 2">
    <name type="scientific">Actinokineospora auranticolor</name>
    <dbReference type="NCBI Taxonomy" id="155976"/>
    <lineage>
        <taxon>Bacteria</taxon>
        <taxon>Bacillati</taxon>
        <taxon>Actinomycetota</taxon>
        <taxon>Actinomycetes</taxon>
        <taxon>Pseudonocardiales</taxon>
        <taxon>Pseudonocardiaceae</taxon>
        <taxon>Actinokineospora</taxon>
    </lineage>
</organism>
<dbReference type="AlphaFoldDB" id="A0A2S6GNQ9"/>
<keyword evidence="2" id="KW-1185">Reference proteome</keyword>
<gene>
    <name evidence="1" type="ORF">CLV40_109260</name>
</gene>
<name>A0A2S6GNQ9_9PSEU</name>
<dbReference type="EMBL" id="PTIX01000009">
    <property type="protein sequence ID" value="PPK66875.1"/>
    <property type="molecule type" value="Genomic_DNA"/>
</dbReference>
<proteinExistence type="predicted"/>
<protein>
    <recommendedName>
        <fullName evidence="3">Nucleotidyltransferase-like protein</fullName>
    </recommendedName>
</protein>
<dbReference type="SUPFAM" id="SSF81301">
    <property type="entry name" value="Nucleotidyltransferase"/>
    <property type="match status" value="1"/>
</dbReference>
<evidence type="ECO:0008006" key="3">
    <source>
        <dbReference type="Google" id="ProtNLM"/>
    </source>
</evidence>
<dbReference type="InterPro" id="IPR043519">
    <property type="entry name" value="NT_sf"/>
</dbReference>
<accession>A0A2S6GNQ9</accession>
<reference evidence="1 2" key="1">
    <citation type="submission" date="2018-02" db="EMBL/GenBank/DDBJ databases">
        <title>Genomic Encyclopedia of Archaeal and Bacterial Type Strains, Phase II (KMG-II): from individual species to whole genera.</title>
        <authorList>
            <person name="Goeker M."/>
        </authorList>
    </citation>
    <scope>NUCLEOTIDE SEQUENCE [LARGE SCALE GENOMIC DNA]</scope>
    <source>
        <strain evidence="1 2">YU 961-1</strain>
    </source>
</reference>
<evidence type="ECO:0000313" key="1">
    <source>
        <dbReference type="EMBL" id="PPK66875.1"/>
    </source>
</evidence>
<dbReference type="Gene3D" id="3.30.460.10">
    <property type="entry name" value="Beta Polymerase, domain 2"/>
    <property type="match status" value="1"/>
</dbReference>
<evidence type="ECO:0000313" key="2">
    <source>
        <dbReference type="Proteomes" id="UP000239203"/>
    </source>
</evidence>
<dbReference type="RefSeq" id="WP_245931371.1">
    <property type="nucleotide sequence ID" value="NZ_CP154825.1"/>
</dbReference>